<evidence type="ECO:0000256" key="1">
    <source>
        <dbReference type="ARBA" id="ARBA00010062"/>
    </source>
</evidence>
<dbReference type="InterPro" id="IPR051010">
    <property type="entry name" value="BCAA_transport"/>
</dbReference>
<evidence type="ECO:0000313" key="4">
    <source>
        <dbReference type="EMBL" id="BBH95721.1"/>
    </source>
</evidence>
<dbReference type="PANTHER" id="PTHR30483:SF37">
    <property type="entry name" value="ABC TRANSPORTER SUBSTRATE-BINDING PROTEIN"/>
    <property type="match status" value="1"/>
</dbReference>
<organism evidence="4">
    <name type="scientific">Thermogemmatispora argillosa</name>
    <dbReference type="NCBI Taxonomy" id="2045280"/>
    <lineage>
        <taxon>Bacteria</taxon>
        <taxon>Bacillati</taxon>
        <taxon>Chloroflexota</taxon>
        <taxon>Ktedonobacteria</taxon>
        <taxon>Thermogemmatisporales</taxon>
        <taxon>Thermogemmatisporaceae</taxon>
        <taxon>Thermogemmatispora</taxon>
    </lineage>
</organism>
<accession>A0A455T8E7</accession>
<name>A0A455T8E7_9CHLR</name>
<dbReference type="InterPro" id="IPR028082">
    <property type="entry name" value="Peripla_BP_I"/>
</dbReference>
<dbReference type="EMBL" id="AP019377">
    <property type="protein sequence ID" value="BBH95721.1"/>
    <property type="molecule type" value="Genomic_DNA"/>
</dbReference>
<dbReference type="SUPFAM" id="SSF53822">
    <property type="entry name" value="Periplasmic binding protein-like I"/>
    <property type="match status" value="1"/>
</dbReference>
<dbReference type="PANTHER" id="PTHR30483">
    <property type="entry name" value="LEUCINE-SPECIFIC-BINDING PROTEIN"/>
    <property type="match status" value="1"/>
</dbReference>
<protein>
    <submittedName>
        <fullName evidence="4">Branched-chain amino acid ABC transporter substrate-binding protein</fullName>
    </submittedName>
</protein>
<evidence type="ECO:0000259" key="3">
    <source>
        <dbReference type="Pfam" id="PF13458"/>
    </source>
</evidence>
<feature type="domain" description="Leucine-binding protein" evidence="3">
    <location>
        <begin position="72"/>
        <end position="423"/>
    </location>
</feature>
<gene>
    <name evidence="4" type="ORF">KTA_39200</name>
</gene>
<dbReference type="Pfam" id="PF13458">
    <property type="entry name" value="Peripla_BP_6"/>
    <property type="match status" value="1"/>
</dbReference>
<dbReference type="Gene3D" id="3.40.50.2300">
    <property type="match status" value="2"/>
</dbReference>
<dbReference type="InterPro" id="IPR028081">
    <property type="entry name" value="Leu-bd"/>
</dbReference>
<dbReference type="CDD" id="cd06338">
    <property type="entry name" value="PBP1_ABC_ligand_binding-like"/>
    <property type="match status" value="1"/>
</dbReference>
<proteinExistence type="inferred from homology"/>
<evidence type="ECO:0000256" key="2">
    <source>
        <dbReference type="ARBA" id="ARBA00022729"/>
    </source>
</evidence>
<comment type="similarity">
    <text evidence="1">Belongs to the leucine-binding protein family.</text>
</comment>
<dbReference type="AlphaFoldDB" id="A0A455T8E7"/>
<keyword evidence="2" id="KW-0732">Signal</keyword>
<reference evidence="4" key="1">
    <citation type="submission" date="2018-12" db="EMBL/GenBank/DDBJ databases">
        <title>Novel natural products biosynthetic potential of the class Ktedonobacteria.</title>
        <authorList>
            <person name="Zheng Y."/>
            <person name="Saitou A."/>
            <person name="Wang C.M."/>
            <person name="Toyoda A."/>
            <person name="Minakuchi Y."/>
            <person name="Sekiguchi Y."/>
            <person name="Ueda K."/>
            <person name="Takano H."/>
            <person name="Sakai Y."/>
            <person name="Yokota A."/>
            <person name="Yabe S."/>
        </authorList>
    </citation>
    <scope>NUCLEOTIDE SEQUENCE</scope>
    <source>
        <strain evidence="4">A3-2</strain>
    </source>
</reference>
<sequence length="448" mass="48395">MPIFSYLHLPRRYLARTGHDQFARFRPTAAASSRLQLPLPTILFSVLLAFLCATGLLACGGTASSSNTLLFGAPISLTGSTATEGRLTLEGYQLWVKEVNAHGGIKVGNTTYQVALKYYDDGSSPTRSAQLTQQLITADKVNFLLGPYGTSATLQDEAIAERYKIPMVEANGAAKAIFSRGFHYIFGVLSPASEYAKVMLEAALSLPNPPKTVAIISANDSFSEEVATAARDFASSHGMEVVYYQTYPSGATDLTGILTALKTSAHGSVPDMLLGSGHESEAVTTMKECKQLNINAKLYAFTVGPATPDFITSLGPDANYVLGSSQWTPQERYQGIDFFGTPANYERIYKQTFGHEPSYQSAESTAAGLAFQYAIQNAGSIDPQKVRDALARLNIMTFYGIIRFDATGANTFKPMATIQIQNGQVATVYPKEVANAQLLYPTPPFSQR</sequence>